<gene>
    <name evidence="3" type="ORF">SAMEA3545359_00874</name>
</gene>
<proteinExistence type="predicted"/>
<evidence type="ECO:0000259" key="2">
    <source>
        <dbReference type="Pfam" id="PF13490"/>
    </source>
</evidence>
<dbReference type="AlphaFoldDB" id="A0A1C6HJB2"/>
<sequence>MSERQPHIGCGACQDLIPLVQDGVASTESRQLVAGHTAQCPQCRALLAAGSSSVPPVAPAPELLTVRRLRRQLLTGALLILLVGVLGGSLLTYSIDMFYNLLIMPAIGAAGYLVLRRQWYWSVAGAGLCSLVGVLCKLLLFDHSGPVAALIAAVPMAVLYAALAAVGCLIGFLLHFAFKKEDTP</sequence>
<dbReference type="InterPro" id="IPR027383">
    <property type="entry name" value="Znf_put"/>
</dbReference>
<evidence type="ECO:0000313" key="3">
    <source>
        <dbReference type="EMBL" id="SCJ57408.1"/>
    </source>
</evidence>
<keyword evidence="1" id="KW-1133">Transmembrane helix</keyword>
<dbReference type="Pfam" id="PF13490">
    <property type="entry name" value="zf-HC2"/>
    <property type="match status" value="1"/>
</dbReference>
<feature type="transmembrane region" description="Helical" evidence="1">
    <location>
        <begin position="73"/>
        <end position="91"/>
    </location>
</feature>
<protein>
    <recommendedName>
        <fullName evidence="2">Putative zinc-finger domain-containing protein</fullName>
    </recommendedName>
</protein>
<dbReference type="EMBL" id="FMHG01000001">
    <property type="protein sequence ID" value="SCJ57408.1"/>
    <property type="molecule type" value="Genomic_DNA"/>
</dbReference>
<evidence type="ECO:0000256" key="1">
    <source>
        <dbReference type="SAM" id="Phobius"/>
    </source>
</evidence>
<reference evidence="3" key="1">
    <citation type="submission" date="2015-09" db="EMBL/GenBank/DDBJ databases">
        <authorList>
            <consortium name="Pathogen Informatics"/>
        </authorList>
    </citation>
    <scope>NUCLEOTIDE SEQUENCE</scope>
    <source>
        <strain evidence="3">2789STDY5834896</strain>
    </source>
</reference>
<name>A0A1C6HJB2_9FIRM</name>
<accession>A0A1C6HJB2</accession>
<feature type="transmembrane region" description="Helical" evidence="1">
    <location>
        <begin position="120"/>
        <end position="141"/>
    </location>
</feature>
<feature type="domain" description="Putative zinc-finger" evidence="2">
    <location>
        <begin position="10"/>
        <end position="44"/>
    </location>
</feature>
<organism evidence="3">
    <name type="scientific">uncultured Anaerotruncus sp</name>
    <dbReference type="NCBI Taxonomy" id="905011"/>
    <lineage>
        <taxon>Bacteria</taxon>
        <taxon>Bacillati</taxon>
        <taxon>Bacillota</taxon>
        <taxon>Clostridia</taxon>
        <taxon>Eubacteriales</taxon>
        <taxon>Oscillospiraceae</taxon>
        <taxon>Anaerotruncus</taxon>
        <taxon>environmental samples</taxon>
    </lineage>
</organism>
<feature type="transmembrane region" description="Helical" evidence="1">
    <location>
        <begin position="147"/>
        <end position="178"/>
    </location>
</feature>
<keyword evidence="1" id="KW-0472">Membrane</keyword>
<keyword evidence="1" id="KW-0812">Transmembrane</keyword>
<feature type="transmembrane region" description="Helical" evidence="1">
    <location>
        <begin position="97"/>
        <end position="115"/>
    </location>
</feature>